<dbReference type="EMBL" id="CP035088">
    <property type="protein sequence ID" value="QBZ92243.1"/>
    <property type="molecule type" value="Genomic_DNA"/>
</dbReference>
<dbReference type="AlphaFoldDB" id="A0A4P7PP88"/>
<name>A0A4P7PP88_9PSED</name>
<protein>
    <submittedName>
        <fullName evidence="2">Uncharacterized protein</fullName>
    </submittedName>
</protein>
<organism evidence="2 3">
    <name type="scientific">Pseudomonas viciae</name>
    <dbReference type="NCBI Taxonomy" id="2505979"/>
    <lineage>
        <taxon>Bacteria</taxon>
        <taxon>Pseudomonadati</taxon>
        <taxon>Pseudomonadota</taxon>
        <taxon>Gammaproteobacteria</taxon>
        <taxon>Pseudomonadales</taxon>
        <taxon>Pseudomonadaceae</taxon>
        <taxon>Pseudomonas</taxon>
    </lineage>
</organism>
<gene>
    <name evidence="2" type="ORF">EPZ47_27325</name>
</gene>
<dbReference type="KEGG" id="pvk:EPZ47_27325"/>
<feature type="region of interest" description="Disordered" evidence="1">
    <location>
        <begin position="1"/>
        <end position="66"/>
    </location>
</feature>
<dbReference type="Proteomes" id="UP000296468">
    <property type="component" value="Chromosome"/>
</dbReference>
<evidence type="ECO:0000313" key="3">
    <source>
        <dbReference type="Proteomes" id="UP000296468"/>
    </source>
</evidence>
<accession>A0A4P7PP88</accession>
<evidence type="ECO:0000256" key="1">
    <source>
        <dbReference type="SAM" id="MobiDB-lite"/>
    </source>
</evidence>
<sequence length="66" mass="6800">MNCSSWRGSLLPLGGAAPTKNGVVAQPSGSKPPRHKVSGADDPAILAGNHHHRRPRLTVGQVLGEG</sequence>
<reference evidence="2 3" key="1">
    <citation type="journal article" date="2019" name="Front. Microbiol.">
        <title>In silico and Genetic Analyses of Cyclic Lipopeptide Synthetic Gene Clusters in Pseudomonas sp. 11K1.</title>
        <authorList>
            <person name="Zhao H."/>
            <person name="Liu Y.P."/>
            <person name="Zhang L.Q."/>
        </authorList>
    </citation>
    <scope>NUCLEOTIDE SEQUENCE [LARGE SCALE GENOMIC DNA]</scope>
    <source>
        <strain evidence="2 3">11K1</strain>
    </source>
</reference>
<proteinExistence type="predicted"/>
<evidence type="ECO:0000313" key="2">
    <source>
        <dbReference type="EMBL" id="QBZ92243.1"/>
    </source>
</evidence>